<dbReference type="GO" id="GO:0030256">
    <property type="term" value="C:type I protein secretion system complex"/>
    <property type="evidence" value="ECO:0007669"/>
    <property type="project" value="InterPro"/>
</dbReference>
<dbReference type="InterPro" id="IPR003593">
    <property type="entry name" value="AAA+_ATPase"/>
</dbReference>
<feature type="domain" description="ABC transmembrane type-1" evidence="10">
    <location>
        <begin position="13"/>
        <end position="291"/>
    </location>
</feature>
<comment type="caution">
    <text evidence="11">The sequence shown here is derived from an EMBL/GenBank/DDBJ whole genome shotgun (WGS) entry which is preliminary data.</text>
</comment>
<organism evidence="11 12">
    <name type="scientific">Rhizobium rhizogenes</name>
    <name type="common">Agrobacterium rhizogenes</name>
    <dbReference type="NCBI Taxonomy" id="359"/>
    <lineage>
        <taxon>Bacteria</taxon>
        <taxon>Pseudomonadati</taxon>
        <taxon>Pseudomonadota</taxon>
        <taxon>Alphaproteobacteria</taxon>
        <taxon>Hyphomicrobiales</taxon>
        <taxon>Rhizobiaceae</taxon>
        <taxon>Rhizobium/Agrobacterium group</taxon>
        <taxon>Rhizobium</taxon>
    </lineage>
</organism>
<dbReference type="Pfam" id="PF00005">
    <property type="entry name" value="ABC_tran"/>
    <property type="match status" value="1"/>
</dbReference>
<keyword evidence="6 8" id="KW-1133">Transmembrane helix</keyword>
<feature type="transmembrane region" description="Helical" evidence="8">
    <location>
        <begin position="12"/>
        <end position="34"/>
    </location>
</feature>
<evidence type="ECO:0000259" key="10">
    <source>
        <dbReference type="PROSITE" id="PS50929"/>
    </source>
</evidence>
<dbReference type="GO" id="GO:0030253">
    <property type="term" value="P:protein secretion by the type I secretion system"/>
    <property type="evidence" value="ECO:0007669"/>
    <property type="project" value="InterPro"/>
</dbReference>
<dbReference type="InterPro" id="IPR003439">
    <property type="entry name" value="ABC_transporter-like_ATP-bd"/>
</dbReference>
<dbReference type="AlphaFoldDB" id="A0AA92C0A7"/>
<dbReference type="InterPro" id="IPR011527">
    <property type="entry name" value="ABC1_TM_dom"/>
</dbReference>
<evidence type="ECO:0000313" key="12">
    <source>
        <dbReference type="Proteomes" id="UP000244335"/>
    </source>
</evidence>
<evidence type="ECO:0000256" key="6">
    <source>
        <dbReference type="ARBA" id="ARBA00022989"/>
    </source>
</evidence>
<keyword evidence="3 8" id="KW-0812">Transmembrane</keyword>
<name>A0AA92C0A7_RHIRH</name>
<evidence type="ECO:0000256" key="8">
    <source>
        <dbReference type="SAM" id="Phobius"/>
    </source>
</evidence>
<dbReference type="EMBL" id="QDFR01000009">
    <property type="protein sequence ID" value="PVE50933.1"/>
    <property type="molecule type" value="Genomic_DNA"/>
</dbReference>
<dbReference type="SUPFAM" id="SSF52540">
    <property type="entry name" value="P-loop containing nucleoside triphosphate hydrolases"/>
    <property type="match status" value="1"/>
</dbReference>
<evidence type="ECO:0000256" key="1">
    <source>
        <dbReference type="ARBA" id="ARBA00004651"/>
    </source>
</evidence>
<dbReference type="PROSITE" id="PS00211">
    <property type="entry name" value="ABC_TRANSPORTER_1"/>
    <property type="match status" value="1"/>
</dbReference>
<dbReference type="GO" id="GO:0005524">
    <property type="term" value="F:ATP binding"/>
    <property type="evidence" value="ECO:0007669"/>
    <property type="project" value="UniProtKB-KW"/>
</dbReference>
<comment type="similarity">
    <text evidence="2">Belongs to the ABC transporter superfamily.</text>
</comment>
<evidence type="ECO:0000259" key="9">
    <source>
        <dbReference type="PROSITE" id="PS50893"/>
    </source>
</evidence>
<reference evidence="11 12" key="1">
    <citation type="submission" date="2018-04" db="EMBL/GenBank/DDBJ databases">
        <authorList>
            <person name="Hagen T."/>
        </authorList>
    </citation>
    <scope>NUCLEOTIDE SEQUENCE [LARGE SCALE GENOMIC DNA]</scope>
    <source>
        <strain evidence="11 12">TPD7009</strain>
    </source>
</reference>
<dbReference type="Gene3D" id="3.40.50.300">
    <property type="entry name" value="P-loop containing nucleotide triphosphate hydrolases"/>
    <property type="match status" value="1"/>
</dbReference>
<protein>
    <submittedName>
        <fullName evidence="11">Type I secretion system permease/ATPase</fullName>
    </submittedName>
</protein>
<evidence type="ECO:0000313" key="11">
    <source>
        <dbReference type="EMBL" id="PVE50933.1"/>
    </source>
</evidence>
<keyword evidence="4" id="KW-0547">Nucleotide-binding</keyword>
<dbReference type="GO" id="GO:0016887">
    <property type="term" value="F:ATP hydrolysis activity"/>
    <property type="evidence" value="ECO:0007669"/>
    <property type="project" value="InterPro"/>
</dbReference>
<dbReference type="SUPFAM" id="SSF90123">
    <property type="entry name" value="ABC transporter transmembrane region"/>
    <property type="match status" value="1"/>
</dbReference>
<dbReference type="InterPro" id="IPR017871">
    <property type="entry name" value="ABC_transporter-like_CS"/>
</dbReference>
<gene>
    <name evidence="11" type="ORF">DC430_19840</name>
</gene>
<dbReference type="Pfam" id="PF00664">
    <property type="entry name" value="ABC_membrane"/>
    <property type="match status" value="1"/>
</dbReference>
<keyword evidence="7 8" id="KW-0472">Membrane</keyword>
<feature type="transmembrane region" description="Helical" evidence="8">
    <location>
        <begin position="136"/>
        <end position="166"/>
    </location>
</feature>
<dbReference type="InterPro" id="IPR027417">
    <property type="entry name" value="P-loop_NTPase"/>
</dbReference>
<evidence type="ECO:0000256" key="7">
    <source>
        <dbReference type="ARBA" id="ARBA00023136"/>
    </source>
</evidence>
<dbReference type="NCBIfam" id="TIGR01842">
    <property type="entry name" value="type_I_sec_PrtD"/>
    <property type="match status" value="1"/>
</dbReference>
<accession>A0AA92C0A7</accession>
<proteinExistence type="inferred from homology"/>
<evidence type="ECO:0000256" key="2">
    <source>
        <dbReference type="ARBA" id="ARBA00005417"/>
    </source>
</evidence>
<evidence type="ECO:0000256" key="3">
    <source>
        <dbReference type="ARBA" id="ARBA00022692"/>
    </source>
</evidence>
<dbReference type="GO" id="GO:0005886">
    <property type="term" value="C:plasma membrane"/>
    <property type="evidence" value="ECO:0007669"/>
    <property type="project" value="UniProtKB-SubCell"/>
</dbReference>
<feature type="transmembrane region" description="Helical" evidence="8">
    <location>
        <begin position="46"/>
        <end position="66"/>
    </location>
</feature>
<dbReference type="Proteomes" id="UP000244335">
    <property type="component" value="Unassembled WGS sequence"/>
</dbReference>
<dbReference type="PANTHER" id="PTHR24221:SF248">
    <property type="entry name" value="ABC TRANSPORTER TRANSMEMBRANE REGION"/>
    <property type="match status" value="1"/>
</dbReference>
<dbReference type="InterPro" id="IPR036640">
    <property type="entry name" value="ABC1_TM_sf"/>
</dbReference>
<dbReference type="InterPro" id="IPR039421">
    <property type="entry name" value="Type_1_exporter"/>
</dbReference>
<comment type="subcellular location">
    <subcellularLocation>
        <location evidence="1">Cell membrane</location>
        <topology evidence="1">Multi-pass membrane protein</topology>
    </subcellularLocation>
</comment>
<dbReference type="Gene3D" id="1.20.1560.10">
    <property type="entry name" value="ABC transporter type 1, transmembrane domain"/>
    <property type="match status" value="1"/>
</dbReference>
<keyword evidence="5" id="KW-0067">ATP-binding</keyword>
<dbReference type="SMART" id="SM00382">
    <property type="entry name" value="AAA"/>
    <property type="match status" value="1"/>
</dbReference>
<dbReference type="PROSITE" id="PS50893">
    <property type="entry name" value="ABC_TRANSPORTER_2"/>
    <property type="match status" value="1"/>
</dbReference>
<dbReference type="InterPro" id="IPR010128">
    <property type="entry name" value="ATPase_T1SS_PrtD-like"/>
</dbReference>
<sequence>MAEIIKKCRPGVVAVGVASALVNILYLTASFFMLQVYDRVIPSRSIASLVALGVLALMLYAFHAAFEIARNRILVRISGVFDEMMARAIFSTTVRSALKLRSGGDGLQLLRDFDQLRTFLSGSGPTIIFDLPWIPFYVAICFLFHPLIGAMTIVGGIILAVLTLVANKSTQKSAQKIHDLSNRRTSDIQAAQRNAEIVTALGMADTLANRWVSQNDAYRAAYRKNSDVANSYATVSKIFRMVLQSAVLAAGAVLVIENQASGGIIIASSILTSRALAPVEQAIANARAYAATLQAWRRMKELLKAFPAAPSPMLLPSPRRSLSVDNLVSGAPGQSQALIAGVDFRLNAGSAVGIVGPSASGKSSLARALTGVWPIYRGNIRLDGAALNQWSDVELGSHIGYLPQDIELFSGTVSENISRFRRDADPSAIIAAATAAGVHDLILKLPRGYETEIGTGGNMLSAGQRQRLGLARALYGDPFLVVLDEPNSNLDADGEAAVTAAILSVRARGGIAIVIAHRPSALAGVDHVMMVKDGQMQLFGRKEDVINSILQKQERPVTLERAPTLKVVDGSEA</sequence>
<dbReference type="GO" id="GO:0034040">
    <property type="term" value="F:ATPase-coupled lipid transmembrane transporter activity"/>
    <property type="evidence" value="ECO:0007669"/>
    <property type="project" value="TreeGrafter"/>
</dbReference>
<evidence type="ECO:0000256" key="4">
    <source>
        <dbReference type="ARBA" id="ARBA00022741"/>
    </source>
</evidence>
<evidence type="ECO:0000256" key="5">
    <source>
        <dbReference type="ARBA" id="ARBA00022840"/>
    </source>
</evidence>
<dbReference type="PROSITE" id="PS50929">
    <property type="entry name" value="ABC_TM1F"/>
    <property type="match status" value="1"/>
</dbReference>
<feature type="domain" description="ABC transporter" evidence="9">
    <location>
        <begin position="322"/>
        <end position="558"/>
    </location>
</feature>
<dbReference type="PANTHER" id="PTHR24221">
    <property type="entry name" value="ATP-BINDING CASSETTE SUB-FAMILY B"/>
    <property type="match status" value="1"/>
</dbReference>
<dbReference type="GO" id="GO:0140359">
    <property type="term" value="F:ABC-type transporter activity"/>
    <property type="evidence" value="ECO:0007669"/>
    <property type="project" value="InterPro"/>
</dbReference>